<keyword evidence="2" id="KW-1185">Reference proteome</keyword>
<name>A0ACC2QHS7_9NEOP</name>
<organism evidence="1 2">
    <name type="scientific">Mythimna loreyi</name>
    <dbReference type="NCBI Taxonomy" id="667449"/>
    <lineage>
        <taxon>Eukaryota</taxon>
        <taxon>Metazoa</taxon>
        <taxon>Ecdysozoa</taxon>
        <taxon>Arthropoda</taxon>
        <taxon>Hexapoda</taxon>
        <taxon>Insecta</taxon>
        <taxon>Pterygota</taxon>
        <taxon>Neoptera</taxon>
        <taxon>Endopterygota</taxon>
        <taxon>Lepidoptera</taxon>
        <taxon>Glossata</taxon>
        <taxon>Ditrysia</taxon>
        <taxon>Noctuoidea</taxon>
        <taxon>Noctuidae</taxon>
        <taxon>Noctuinae</taxon>
        <taxon>Hadenini</taxon>
        <taxon>Mythimna</taxon>
    </lineage>
</organism>
<dbReference type="EMBL" id="CM056794">
    <property type="protein sequence ID" value="KAJ8717482.1"/>
    <property type="molecule type" value="Genomic_DNA"/>
</dbReference>
<evidence type="ECO:0000313" key="2">
    <source>
        <dbReference type="Proteomes" id="UP001231649"/>
    </source>
</evidence>
<comment type="caution">
    <text evidence="1">The sequence shown here is derived from an EMBL/GenBank/DDBJ whole genome shotgun (WGS) entry which is preliminary data.</text>
</comment>
<sequence>MFQTHHHHLPTLVPFYLGSAQYDFFYHSVLSPVTLSLTPLSFISLLTQSIHIFFGLPLPLPLHPSTFILMAFFVTCVSSRLFTWPYQDKRFPSNFSVTGATFKLPNIACYKLKIRN</sequence>
<evidence type="ECO:0000313" key="1">
    <source>
        <dbReference type="EMBL" id="KAJ8717482.1"/>
    </source>
</evidence>
<protein>
    <submittedName>
        <fullName evidence="1">Uncharacterized protein</fullName>
    </submittedName>
</protein>
<dbReference type="Proteomes" id="UP001231649">
    <property type="component" value="Chromosome 18"/>
</dbReference>
<gene>
    <name evidence="1" type="ORF">PYW08_005881</name>
</gene>
<accession>A0ACC2QHS7</accession>
<reference evidence="1" key="1">
    <citation type="submission" date="2023-03" db="EMBL/GenBank/DDBJ databases">
        <title>Chromosome-level genomes of two armyworms, Mythimna separata and Mythimna loreyi, provide insights into the biosynthesis and reception of sex pheromones.</title>
        <authorList>
            <person name="Zhao H."/>
        </authorList>
    </citation>
    <scope>NUCLEOTIDE SEQUENCE</scope>
    <source>
        <strain evidence="1">BeijingLab</strain>
    </source>
</reference>
<proteinExistence type="predicted"/>